<organism evidence="2 3">
    <name type="scientific">Exobacillus caeni</name>
    <dbReference type="NCBI Taxonomy" id="2574798"/>
    <lineage>
        <taxon>Bacteria</taxon>
        <taxon>Bacillati</taxon>
        <taxon>Bacillota</taxon>
        <taxon>Bacilli</taxon>
        <taxon>Bacillales</taxon>
        <taxon>Guptibacillaceae</taxon>
        <taxon>Exobacillus</taxon>
    </lineage>
</organism>
<evidence type="ECO:0000259" key="1">
    <source>
        <dbReference type="Pfam" id="PF09861"/>
    </source>
</evidence>
<dbReference type="Gene3D" id="3.40.50.11440">
    <property type="match status" value="1"/>
</dbReference>
<dbReference type="RefSeq" id="WP_138123703.1">
    <property type="nucleotide sequence ID" value="NZ_SWLG01000003.1"/>
</dbReference>
<name>A0A5R9F857_9BACL</name>
<dbReference type="OrthoDB" id="9788398at2"/>
<gene>
    <name evidence="2" type="ORF">FCL54_04635</name>
</gene>
<dbReference type="EMBL" id="SWLG01000003">
    <property type="protein sequence ID" value="TLS38430.1"/>
    <property type="molecule type" value="Genomic_DNA"/>
</dbReference>
<dbReference type="InterPro" id="IPR018657">
    <property type="entry name" value="LarA-like_N"/>
</dbReference>
<reference evidence="2 3" key="1">
    <citation type="submission" date="2019-04" db="EMBL/GenBank/DDBJ databases">
        <title>Bacillus caeni sp. nov., a bacterium isolated from mangrove sediment.</title>
        <authorList>
            <person name="Huang H."/>
            <person name="Mo K."/>
            <person name="Hu Y."/>
        </authorList>
    </citation>
    <scope>NUCLEOTIDE SEQUENCE [LARGE SCALE GENOMIC DNA]</scope>
    <source>
        <strain evidence="2 3">HB172195</strain>
    </source>
</reference>
<feature type="domain" description="LarA-like N-terminal" evidence="1">
    <location>
        <begin position="18"/>
        <end position="149"/>
    </location>
</feature>
<evidence type="ECO:0000313" key="3">
    <source>
        <dbReference type="Proteomes" id="UP000308230"/>
    </source>
</evidence>
<proteinExistence type="predicted"/>
<dbReference type="Pfam" id="PF09861">
    <property type="entry name" value="Lar_N"/>
    <property type="match status" value="1"/>
</dbReference>
<accession>A0A5R9F857</accession>
<keyword evidence="3" id="KW-1185">Reference proteome</keyword>
<comment type="caution">
    <text evidence="2">The sequence shown here is derived from an EMBL/GenBank/DDBJ whole genome shotgun (WGS) entry which is preliminary data.</text>
</comment>
<dbReference type="GO" id="GO:0050043">
    <property type="term" value="F:lactate racemase activity"/>
    <property type="evidence" value="ECO:0007669"/>
    <property type="project" value="InterPro"/>
</dbReference>
<evidence type="ECO:0000313" key="2">
    <source>
        <dbReference type="EMBL" id="TLS38430.1"/>
    </source>
</evidence>
<protein>
    <submittedName>
        <fullName evidence="2">DUF2088 domain-containing protein</fullName>
    </submittedName>
</protein>
<sequence>MKFPRVVKIHQHFPDDKIDNIALTVEEQLSKAEIRSTVKPEMRIAITAGSRGISNIAEIIRSTSEELKKLGAKPFVVPAMGSHGGATAEGQKEVLESLGVTEDYCGVPILSSMEVEEIGKTEEGLPVYMDKHAWNADGVIVMGRIKAHTDFKAPIESGLLKMSSIGLGKHAQAQAIHTYGVHGIRDKMPEVGKVVLGSGKVVFGIGIVENAYEETAVIEAIPTEKIIDREQELLSHSKSLMPSLPVKDIDILFVDEIGKNYSGTGMDTNIIGRIRILGVEEPSEPRIKYIIAGDVSEPSHGNALGIGLADLTTERLFRKINHQAMNENVITSTFLDRAKIPIVLSSDSAAIKAAQRANWGVEDEYTRFIRIPNTMDVHHLYISESLIPEVSKLEHVEIVGEPKEMEFDENGDFKRAEGSF</sequence>
<dbReference type="AlphaFoldDB" id="A0A5R9F857"/>
<dbReference type="Proteomes" id="UP000308230">
    <property type="component" value="Unassembled WGS sequence"/>
</dbReference>